<evidence type="ECO:0000256" key="2">
    <source>
        <dbReference type="ARBA" id="ARBA00023125"/>
    </source>
</evidence>
<dbReference type="CDD" id="cd00090">
    <property type="entry name" value="HTH_ARSR"/>
    <property type="match status" value="1"/>
</dbReference>
<dbReference type="PRINTS" id="PR00778">
    <property type="entry name" value="HTHARSR"/>
</dbReference>
<protein>
    <submittedName>
        <fullName evidence="6">Winged helix-turn-helix transcriptional regulator</fullName>
    </submittedName>
</protein>
<evidence type="ECO:0000256" key="3">
    <source>
        <dbReference type="ARBA" id="ARBA00023163"/>
    </source>
</evidence>
<keyword evidence="1" id="KW-0805">Transcription regulation</keyword>
<feature type="region of interest" description="Disordered" evidence="4">
    <location>
        <begin position="1"/>
        <end position="26"/>
    </location>
</feature>
<dbReference type="Pfam" id="PF12840">
    <property type="entry name" value="HTH_20"/>
    <property type="match status" value="1"/>
</dbReference>
<organism evidence="6 7">
    <name type="scientific">Nonomuraea composti</name>
    <dbReference type="NCBI Taxonomy" id="2720023"/>
    <lineage>
        <taxon>Bacteria</taxon>
        <taxon>Bacillati</taxon>
        <taxon>Actinomycetota</taxon>
        <taxon>Actinomycetes</taxon>
        <taxon>Streptosporangiales</taxon>
        <taxon>Streptosporangiaceae</taxon>
        <taxon>Nonomuraea</taxon>
    </lineage>
</organism>
<accession>A0ABX1B0H0</accession>
<dbReference type="InterPro" id="IPR001845">
    <property type="entry name" value="HTH_ArsR_DNA-bd_dom"/>
</dbReference>
<feature type="domain" description="HTH arsR-type" evidence="5">
    <location>
        <begin position="32"/>
        <end position="127"/>
    </location>
</feature>
<dbReference type="SMART" id="SM00418">
    <property type="entry name" value="HTH_ARSR"/>
    <property type="match status" value="1"/>
</dbReference>
<keyword evidence="3" id="KW-0804">Transcription</keyword>
<dbReference type="EMBL" id="JAATEP010000009">
    <property type="protein sequence ID" value="NJP90791.1"/>
    <property type="molecule type" value="Genomic_DNA"/>
</dbReference>
<keyword evidence="7" id="KW-1185">Reference proteome</keyword>
<dbReference type="InterPro" id="IPR051081">
    <property type="entry name" value="HTH_MetalResp_TranReg"/>
</dbReference>
<proteinExistence type="predicted"/>
<reference evidence="6 7" key="1">
    <citation type="submission" date="2020-03" db="EMBL/GenBank/DDBJ databases">
        <title>WGS of actinomycetes isolated from Thailand.</title>
        <authorList>
            <person name="Thawai C."/>
        </authorList>
    </citation>
    <scope>NUCLEOTIDE SEQUENCE [LARGE SCALE GENOMIC DNA]</scope>
    <source>
        <strain evidence="6 7">FMUSA5-5</strain>
    </source>
</reference>
<evidence type="ECO:0000259" key="5">
    <source>
        <dbReference type="PROSITE" id="PS50987"/>
    </source>
</evidence>
<dbReference type="InterPro" id="IPR036388">
    <property type="entry name" value="WH-like_DNA-bd_sf"/>
</dbReference>
<feature type="compositionally biased region" description="Low complexity" evidence="4">
    <location>
        <begin position="16"/>
        <end position="26"/>
    </location>
</feature>
<evidence type="ECO:0000313" key="7">
    <source>
        <dbReference type="Proteomes" id="UP000696294"/>
    </source>
</evidence>
<keyword evidence="2" id="KW-0238">DNA-binding</keyword>
<feature type="region of interest" description="Disordered" evidence="4">
    <location>
        <begin position="143"/>
        <end position="163"/>
    </location>
</feature>
<sequence length="163" mass="17420">MAVEACGDDTCGNETSGDSASGDSACGDSACGGEAAGARLDEVAGAVADPVRRQILELLLRGGPLPAGDVAGRFAISRPAISRHLRVLRRSGLVRDELVGRQRLYTLDPGPFEELVAWLGPFMRPSGWEHRLDALETEVYRTRRERRTTGDARQGVTGQESTA</sequence>
<dbReference type="Proteomes" id="UP000696294">
    <property type="component" value="Unassembled WGS sequence"/>
</dbReference>
<evidence type="ECO:0000256" key="1">
    <source>
        <dbReference type="ARBA" id="ARBA00023015"/>
    </source>
</evidence>
<gene>
    <name evidence="6" type="ORF">HCN51_15220</name>
</gene>
<name>A0ABX1B0H0_9ACTN</name>
<evidence type="ECO:0000313" key="6">
    <source>
        <dbReference type="EMBL" id="NJP90791.1"/>
    </source>
</evidence>
<dbReference type="InterPro" id="IPR036390">
    <property type="entry name" value="WH_DNA-bd_sf"/>
</dbReference>
<dbReference type="PANTHER" id="PTHR33154:SF33">
    <property type="entry name" value="TRANSCRIPTIONAL REPRESSOR SDPR"/>
    <property type="match status" value="1"/>
</dbReference>
<dbReference type="NCBIfam" id="NF033788">
    <property type="entry name" value="HTH_metalloreg"/>
    <property type="match status" value="1"/>
</dbReference>
<dbReference type="PANTHER" id="PTHR33154">
    <property type="entry name" value="TRANSCRIPTIONAL REGULATOR, ARSR FAMILY"/>
    <property type="match status" value="1"/>
</dbReference>
<dbReference type="InterPro" id="IPR011991">
    <property type="entry name" value="ArsR-like_HTH"/>
</dbReference>
<dbReference type="SUPFAM" id="SSF46785">
    <property type="entry name" value="Winged helix' DNA-binding domain"/>
    <property type="match status" value="1"/>
</dbReference>
<dbReference type="Gene3D" id="1.10.10.10">
    <property type="entry name" value="Winged helix-like DNA-binding domain superfamily/Winged helix DNA-binding domain"/>
    <property type="match status" value="1"/>
</dbReference>
<evidence type="ECO:0000256" key="4">
    <source>
        <dbReference type="SAM" id="MobiDB-lite"/>
    </source>
</evidence>
<comment type="caution">
    <text evidence="6">The sequence shown here is derived from an EMBL/GenBank/DDBJ whole genome shotgun (WGS) entry which is preliminary data.</text>
</comment>
<dbReference type="PROSITE" id="PS50987">
    <property type="entry name" value="HTH_ARSR_2"/>
    <property type="match status" value="1"/>
</dbReference>